<dbReference type="InterPro" id="IPR056884">
    <property type="entry name" value="NPHP3-like_N"/>
</dbReference>
<evidence type="ECO:0000313" key="5">
    <source>
        <dbReference type="EMBL" id="KIK28088.1"/>
    </source>
</evidence>
<dbReference type="OrthoDB" id="2685829at2759"/>
<evidence type="ECO:0000256" key="1">
    <source>
        <dbReference type="ARBA" id="ARBA00022574"/>
    </source>
</evidence>
<feature type="repeat" description="WD" evidence="3">
    <location>
        <begin position="778"/>
        <end position="819"/>
    </location>
</feature>
<dbReference type="Pfam" id="PF24883">
    <property type="entry name" value="NPHP3_N"/>
    <property type="match status" value="1"/>
</dbReference>
<dbReference type="GO" id="GO:1990234">
    <property type="term" value="C:transferase complex"/>
    <property type="evidence" value="ECO:0007669"/>
    <property type="project" value="UniProtKB-ARBA"/>
</dbReference>
<dbReference type="InterPro" id="IPR015943">
    <property type="entry name" value="WD40/YVTN_repeat-like_dom_sf"/>
</dbReference>
<dbReference type="InterPro" id="IPR001680">
    <property type="entry name" value="WD40_rpt"/>
</dbReference>
<feature type="non-terminal residue" evidence="5">
    <location>
        <position position="912"/>
    </location>
</feature>
<proteinExistence type="predicted"/>
<dbReference type="PANTHER" id="PTHR22847">
    <property type="entry name" value="WD40 REPEAT PROTEIN"/>
    <property type="match status" value="1"/>
</dbReference>
<protein>
    <recommendedName>
        <fullName evidence="4">Nephrocystin 3-like N-terminal domain-containing protein</fullName>
    </recommendedName>
</protein>
<dbReference type="PRINTS" id="PR00320">
    <property type="entry name" value="GPROTEINBRPT"/>
</dbReference>
<dbReference type="PROSITE" id="PS50082">
    <property type="entry name" value="WD_REPEATS_2"/>
    <property type="match status" value="7"/>
</dbReference>
<evidence type="ECO:0000256" key="3">
    <source>
        <dbReference type="PROSITE-ProRule" id="PRU00221"/>
    </source>
</evidence>
<reference evidence="5 6" key="1">
    <citation type="submission" date="2014-04" db="EMBL/GenBank/DDBJ databases">
        <authorList>
            <consortium name="DOE Joint Genome Institute"/>
            <person name="Kuo A."/>
            <person name="Kohler A."/>
            <person name="Costa M.D."/>
            <person name="Nagy L.G."/>
            <person name="Floudas D."/>
            <person name="Copeland A."/>
            <person name="Barry K.W."/>
            <person name="Cichocki N."/>
            <person name="Veneault-Fourrey C."/>
            <person name="LaButti K."/>
            <person name="Lindquist E.A."/>
            <person name="Lipzen A."/>
            <person name="Lundell T."/>
            <person name="Morin E."/>
            <person name="Murat C."/>
            <person name="Sun H."/>
            <person name="Tunlid A."/>
            <person name="Henrissat B."/>
            <person name="Grigoriev I.V."/>
            <person name="Hibbett D.S."/>
            <person name="Martin F."/>
            <person name="Nordberg H.P."/>
            <person name="Cantor M.N."/>
            <person name="Hua S.X."/>
        </authorList>
    </citation>
    <scope>NUCLEOTIDE SEQUENCE [LARGE SCALE GENOMIC DNA]</scope>
    <source>
        <strain evidence="5 6">441</strain>
    </source>
</reference>
<dbReference type="SUPFAM" id="SSF50978">
    <property type="entry name" value="WD40 repeat-like"/>
    <property type="match status" value="1"/>
</dbReference>
<feature type="repeat" description="WD" evidence="3">
    <location>
        <begin position="606"/>
        <end position="647"/>
    </location>
</feature>
<keyword evidence="1 3" id="KW-0853">WD repeat</keyword>
<dbReference type="Gene3D" id="2.130.10.10">
    <property type="entry name" value="YVTN repeat-like/Quinoprotein amine dehydrogenase"/>
    <property type="match status" value="4"/>
</dbReference>
<feature type="repeat" description="WD" evidence="3">
    <location>
        <begin position="649"/>
        <end position="690"/>
    </location>
</feature>
<dbReference type="InterPro" id="IPR019775">
    <property type="entry name" value="WD40_repeat_CS"/>
</dbReference>
<evidence type="ECO:0000259" key="4">
    <source>
        <dbReference type="Pfam" id="PF24883"/>
    </source>
</evidence>
<dbReference type="PANTHER" id="PTHR22847:SF637">
    <property type="entry name" value="WD REPEAT DOMAIN 5B"/>
    <property type="match status" value="1"/>
</dbReference>
<reference evidence="6" key="2">
    <citation type="submission" date="2015-01" db="EMBL/GenBank/DDBJ databases">
        <title>Evolutionary Origins and Diversification of the Mycorrhizal Mutualists.</title>
        <authorList>
            <consortium name="DOE Joint Genome Institute"/>
            <consortium name="Mycorrhizal Genomics Consortium"/>
            <person name="Kohler A."/>
            <person name="Kuo A."/>
            <person name="Nagy L.G."/>
            <person name="Floudas D."/>
            <person name="Copeland A."/>
            <person name="Barry K.W."/>
            <person name="Cichocki N."/>
            <person name="Veneault-Fourrey C."/>
            <person name="LaButti K."/>
            <person name="Lindquist E.A."/>
            <person name="Lipzen A."/>
            <person name="Lundell T."/>
            <person name="Morin E."/>
            <person name="Murat C."/>
            <person name="Riley R."/>
            <person name="Ohm R."/>
            <person name="Sun H."/>
            <person name="Tunlid A."/>
            <person name="Henrissat B."/>
            <person name="Grigoriev I.V."/>
            <person name="Hibbett D.S."/>
            <person name="Martin F."/>
        </authorList>
    </citation>
    <scope>NUCLEOTIDE SEQUENCE [LARGE SCALE GENOMIC DNA]</scope>
    <source>
        <strain evidence="6">441</strain>
    </source>
</reference>
<dbReference type="STRING" id="765257.A0A0D0A7Q2"/>
<dbReference type="PROSITE" id="PS50294">
    <property type="entry name" value="WD_REPEATS_REGION"/>
    <property type="match status" value="7"/>
</dbReference>
<dbReference type="InterPro" id="IPR020472">
    <property type="entry name" value="WD40_PAC1"/>
</dbReference>
<feature type="repeat" description="WD" evidence="3">
    <location>
        <begin position="692"/>
        <end position="733"/>
    </location>
</feature>
<feature type="repeat" description="WD" evidence="3">
    <location>
        <begin position="885"/>
        <end position="912"/>
    </location>
</feature>
<dbReference type="Pfam" id="PF00400">
    <property type="entry name" value="WD40"/>
    <property type="match status" value="8"/>
</dbReference>
<evidence type="ECO:0000313" key="6">
    <source>
        <dbReference type="Proteomes" id="UP000054018"/>
    </source>
</evidence>
<dbReference type="EMBL" id="KN833693">
    <property type="protein sequence ID" value="KIK28088.1"/>
    <property type="molecule type" value="Genomic_DNA"/>
</dbReference>
<evidence type="ECO:0000256" key="2">
    <source>
        <dbReference type="ARBA" id="ARBA00022737"/>
    </source>
</evidence>
<accession>A0A0D0A7Q2</accession>
<dbReference type="AlphaFoldDB" id="A0A0D0A7Q2"/>
<sequence length="912" mass="99280">MQQYRGRTVRDTGIKTHRTLEDSRLDGMAYVGDAGLDTTKVCLDGTRTEILREIINWIITPDLNAPHILWLHGQAGRGKSAIAHTISSWMQNVGGLGTIFCFARDRQAEQMEEKVLSTIALGLADHDPAFQRALENIVGKKKNRYLKTTPDVMQQWKRLILEPLSKINGQVVGNVVVVIDGLDESGSKMSRAQILSLLGSMDSVPLPANFRILLTSRALPDIERAMRAAPHVKAISLDGIPPQLVERDIRLYVSKELRRLPGIGVKEVQNILKESNGLFEWAHLACKFIKSIEGGATPKQRYDDLMALESGEGKMLLDATYSTTLKNGIPQSREALEQYRSVMRQIVMTLEPLPVVALSRIHEMSLSKAECYDITLVLGSISPVLAGIVDRSTPVQPLHPSFYSFLMDPSRSGVYFIDNSDTQGMAFAMLQILCDELRFNICGLESSYLANTEVSDLSERIQNNIPRHLSYSCQFWAQHLEKTAFDPTLAVMVKAIVGSEKIIFWLEVMSLLGMVGKCEDALASVAKWILVSYGFEDVLALVEDEIKFIQSFSSVMLHSTPHLYVSAITFIPPNTSLSAVLMPKFPYLARVAVGGLADWPAIQLALLGHTSEVSSVAFSPDGRRVVSGSLDKTVRMWDIRGGVQIGSPFGGHTSDVNAVAFSPDGKMIVSGSRDVTVRLWDVESHMQTGNLLEGHTSFVDAVAFSPDGKKIVSGSLDKTVRVWDVERGVQIGSPLQGHTSFVHSVALSPDGRRIVSGSSDKTLRVWDVEGCAQIGSPLEGHTSKVHSVATSLDGKKIVSGSSDKTVRVWDVEGGVQIGSALQGHTTFVTSVAFSPDGKRIVPLQHMFQVKSVAFAPDGSKIVSGSVDGAVVVWDVESGVQIGGPLQGHTSSVTSVAFSPDGKRIVSGSLDKT</sequence>
<dbReference type="CDD" id="cd00200">
    <property type="entry name" value="WD40"/>
    <property type="match status" value="1"/>
</dbReference>
<keyword evidence="2" id="KW-0677">Repeat</keyword>
<dbReference type="Gene3D" id="3.40.50.300">
    <property type="entry name" value="P-loop containing nucleotide triphosphate hydrolases"/>
    <property type="match status" value="1"/>
</dbReference>
<name>A0A0D0A7Q2_9AGAM</name>
<dbReference type="HOGENOM" id="CLU_000288_6_0_1"/>
<dbReference type="SUPFAM" id="SSF52540">
    <property type="entry name" value="P-loop containing nucleoside triphosphate hydrolases"/>
    <property type="match status" value="1"/>
</dbReference>
<dbReference type="SMART" id="SM00320">
    <property type="entry name" value="WD40"/>
    <property type="match status" value="7"/>
</dbReference>
<feature type="repeat" description="WD" evidence="3">
    <location>
        <begin position="735"/>
        <end position="769"/>
    </location>
</feature>
<dbReference type="PROSITE" id="PS00678">
    <property type="entry name" value="WD_REPEATS_1"/>
    <property type="match status" value="6"/>
</dbReference>
<feature type="repeat" description="WD" evidence="3">
    <location>
        <begin position="842"/>
        <end position="878"/>
    </location>
</feature>
<keyword evidence="6" id="KW-1185">Reference proteome</keyword>
<gene>
    <name evidence="5" type="ORF">PISMIDRAFT_91791</name>
</gene>
<organism evidence="5 6">
    <name type="scientific">Pisolithus microcarpus 441</name>
    <dbReference type="NCBI Taxonomy" id="765257"/>
    <lineage>
        <taxon>Eukaryota</taxon>
        <taxon>Fungi</taxon>
        <taxon>Dikarya</taxon>
        <taxon>Basidiomycota</taxon>
        <taxon>Agaricomycotina</taxon>
        <taxon>Agaricomycetes</taxon>
        <taxon>Agaricomycetidae</taxon>
        <taxon>Boletales</taxon>
        <taxon>Sclerodermatineae</taxon>
        <taxon>Pisolithaceae</taxon>
        <taxon>Pisolithus</taxon>
    </lineage>
</organism>
<dbReference type="Proteomes" id="UP000054018">
    <property type="component" value="Unassembled WGS sequence"/>
</dbReference>
<dbReference type="InterPro" id="IPR036322">
    <property type="entry name" value="WD40_repeat_dom_sf"/>
</dbReference>
<dbReference type="InterPro" id="IPR027417">
    <property type="entry name" value="P-loop_NTPase"/>
</dbReference>
<feature type="domain" description="Nephrocystin 3-like N-terminal" evidence="4">
    <location>
        <begin position="54"/>
        <end position="217"/>
    </location>
</feature>